<evidence type="ECO:0000313" key="4">
    <source>
        <dbReference type="Proteomes" id="UP001342826"/>
    </source>
</evidence>
<sequence length="269" mass="31059">MERAFKGIWIPKEIWLDKTLGWSEKLLLVEIESLDNEQGCFASNEYFAEFFNLSKDRISRMISSLKNKGYVTVDLVYKEGTKQIEKRVIRVTDEHRRKHREGIGENANRYGRKQQGGIGENNDTPIGENAKDNNTSINNTVNNTKEYTPYVEIVNYLNGAANTSYRSSTKKTQQLIKARFKDGFTLDDFKRVIDIKTAEWLNDQNMNRFLRPETLFGTKFESYLNQKDVKVSIGAHSKQNKPYYPKEVNIDGSNPGGNTKEFGDVQLFR</sequence>
<dbReference type="EMBL" id="JARTFS010000001">
    <property type="protein sequence ID" value="MED4399817.1"/>
    <property type="molecule type" value="Genomic_DNA"/>
</dbReference>
<gene>
    <name evidence="3" type="ORF">P9271_00390</name>
</gene>
<organism evidence="3 4">
    <name type="scientific">Metabacillus fastidiosus</name>
    <dbReference type="NCBI Taxonomy" id="1458"/>
    <lineage>
        <taxon>Bacteria</taxon>
        <taxon>Bacillati</taxon>
        <taxon>Bacillota</taxon>
        <taxon>Bacilli</taxon>
        <taxon>Bacillales</taxon>
        <taxon>Bacillaceae</taxon>
        <taxon>Metabacillus</taxon>
    </lineage>
</organism>
<feature type="region of interest" description="Disordered" evidence="1">
    <location>
        <begin position="109"/>
        <end position="141"/>
    </location>
</feature>
<dbReference type="InterPro" id="IPR011741">
    <property type="entry name" value="Phg_2220_C"/>
</dbReference>
<comment type="caution">
    <text evidence="3">The sequence shown here is derived from an EMBL/GenBank/DDBJ whole genome shotgun (WGS) entry which is preliminary data.</text>
</comment>
<dbReference type="NCBIfam" id="TIGR02220">
    <property type="entry name" value="phg_TIGR02220"/>
    <property type="match status" value="1"/>
</dbReference>
<keyword evidence="4" id="KW-1185">Reference proteome</keyword>
<dbReference type="Pfam" id="PF13730">
    <property type="entry name" value="HTH_36"/>
    <property type="match status" value="1"/>
</dbReference>
<protein>
    <submittedName>
        <fullName evidence="3">Conserved phage C-terminal domain-containing protein</fullName>
    </submittedName>
</protein>
<reference evidence="3 4" key="1">
    <citation type="submission" date="2023-03" db="EMBL/GenBank/DDBJ databases">
        <title>Bacillus Genome Sequencing.</title>
        <authorList>
            <person name="Dunlap C."/>
        </authorList>
    </citation>
    <scope>NUCLEOTIDE SEQUENCE [LARGE SCALE GENOMIC DNA]</scope>
    <source>
        <strain evidence="3 4">NRS-1717</strain>
    </source>
</reference>
<dbReference type="Pfam" id="PF09524">
    <property type="entry name" value="Phg_2220_C"/>
    <property type="match status" value="1"/>
</dbReference>
<feature type="domain" description="Phage conserved hypothetical protein C-terminal" evidence="2">
    <location>
        <begin position="153"/>
        <end position="225"/>
    </location>
</feature>
<evidence type="ECO:0000259" key="2">
    <source>
        <dbReference type="Pfam" id="PF09524"/>
    </source>
</evidence>
<proteinExistence type="predicted"/>
<accession>A0ABU6NRP1</accession>
<name>A0ABU6NRP1_9BACI</name>
<dbReference type="Proteomes" id="UP001342826">
    <property type="component" value="Unassembled WGS sequence"/>
</dbReference>
<evidence type="ECO:0000256" key="1">
    <source>
        <dbReference type="SAM" id="MobiDB-lite"/>
    </source>
</evidence>
<dbReference type="InterPro" id="IPR036388">
    <property type="entry name" value="WH-like_DNA-bd_sf"/>
</dbReference>
<dbReference type="Gene3D" id="1.10.10.10">
    <property type="entry name" value="Winged helix-like DNA-binding domain superfamily/Winged helix DNA-binding domain"/>
    <property type="match status" value="1"/>
</dbReference>
<evidence type="ECO:0000313" key="3">
    <source>
        <dbReference type="EMBL" id="MED4399817.1"/>
    </source>
</evidence>
<dbReference type="RefSeq" id="WP_328014538.1">
    <property type="nucleotide sequence ID" value="NZ_JARTFS010000001.1"/>
</dbReference>